<dbReference type="AlphaFoldDB" id="A0A382FPL2"/>
<proteinExistence type="predicted"/>
<sequence length="28" mass="3137">MAVRLLKRDWHGGELRLLSLALVMAVTS</sequence>
<accession>A0A382FPL2</accession>
<name>A0A382FPL2_9ZZZZ</name>
<gene>
    <name evidence="1" type="ORF">METZ01_LOCUS217389</name>
</gene>
<reference evidence="1" key="1">
    <citation type="submission" date="2018-05" db="EMBL/GenBank/DDBJ databases">
        <authorList>
            <person name="Lanie J.A."/>
            <person name="Ng W.-L."/>
            <person name="Kazmierczak K.M."/>
            <person name="Andrzejewski T.M."/>
            <person name="Davidsen T.M."/>
            <person name="Wayne K.J."/>
            <person name="Tettelin H."/>
            <person name="Glass J.I."/>
            <person name="Rusch D."/>
            <person name="Podicherti R."/>
            <person name="Tsui H.-C.T."/>
            <person name="Winkler M.E."/>
        </authorList>
    </citation>
    <scope>NUCLEOTIDE SEQUENCE</scope>
</reference>
<feature type="non-terminal residue" evidence="1">
    <location>
        <position position="28"/>
    </location>
</feature>
<organism evidence="1">
    <name type="scientific">marine metagenome</name>
    <dbReference type="NCBI Taxonomy" id="408172"/>
    <lineage>
        <taxon>unclassified sequences</taxon>
        <taxon>metagenomes</taxon>
        <taxon>ecological metagenomes</taxon>
    </lineage>
</organism>
<dbReference type="EMBL" id="UINC01050953">
    <property type="protein sequence ID" value="SVB64535.1"/>
    <property type="molecule type" value="Genomic_DNA"/>
</dbReference>
<evidence type="ECO:0000313" key="1">
    <source>
        <dbReference type="EMBL" id="SVB64535.1"/>
    </source>
</evidence>
<protein>
    <submittedName>
        <fullName evidence="1">Uncharacterized protein</fullName>
    </submittedName>
</protein>